<dbReference type="GO" id="GO:0004674">
    <property type="term" value="F:protein serine/threonine kinase activity"/>
    <property type="evidence" value="ECO:0007669"/>
    <property type="project" value="UniProtKB-KW"/>
</dbReference>
<keyword evidence="10 14" id="KW-0472">Membrane</keyword>
<feature type="region of interest" description="Disordered" evidence="13">
    <location>
        <begin position="830"/>
        <end position="866"/>
    </location>
</feature>
<dbReference type="Gene3D" id="2.60.120.430">
    <property type="entry name" value="Galactose-binding lectin"/>
    <property type="match status" value="2"/>
</dbReference>
<evidence type="ECO:0000256" key="12">
    <source>
        <dbReference type="PROSITE-ProRule" id="PRU10141"/>
    </source>
</evidence>
<evidence type="ECO:0000256" key="9">
    <source>
        <dbReference type="ARBA" id="ARBA00022989"/>
    </source>
</evidence>
<dbReference type="SUPFAM" id="SSF56112">
    <property type="entry name" value="Protein kinase-like (PK-like)"/>
    <property type="match status" value="1"/>
</dbReference>
<evidence type="ECO:0000256" key="10">
    <source>
        <dbReference type="ARBA" id="ARBA00023136"/>
    </source>
</evidence>
<dbReference type="InterPro" id="IPR000719">
    <property type="entry name" value="Prot_kinase_dom"/>
</dbReference>
<keyword evidence="3" id="KW-0808">Transferase</keyword>
<evidence type="ECO:0000256" key="7">
    <source>
        <dbReference type="ARBA" id="ARBA00022777"/>
    </source>
</evidence>
<feature type="compositionally biased region" description="Gly residues" evidence="13">
    <location>
        <begin position="838"/>
        <end position="848"/>
    </location>
</feature>
<dbReference type="PROSITE" id="PS00107">
    <property type="entry name" value="PROTEIN_KINASE_ATP"/>
    <property type="match status" value="1"/>
</dbReference>
<evidence type="ECO:0000313" key="17">
    <source>
        <dbReference type="Proteomes" id="UP001168098"/>
    </source>
</evidence>
<dbReference type="FunFam" id="2.60.120.430:FF:000007">
    <property type="entry name" value="FERONIA receptor-like kinase"/>
    <property type="match status" value="1"/>
</dbReference>
<organism evidence="16 17">
    <name type="scientific">Vitis rotundifolia</name>
    <name type="common">Muscadine grape</name>
    <dbReference type="NCBI Taxonomy" id="103349"/>
    <lineage>
        <taxon>Eukaryota</taxon>
        <taxon>Viridiplantae</taxon>
        <taxon>Streptophyta</taxon>
        <taxon>Embryophyta</taxon>
        <taxon>Tracheophyta</taxon>
        <taxon>Spermatophyta</taxon>
        <taxon>Magnoliopsida</taxon>
        <taxon>eudicotyledons</taxon>
        <taxon>Gunneridae</taxon>
        <taxon>Pentapetalae</taxon>
        <taxon>rosids</taxon>
        <taxon>Vitales</taxon>
        <taxon>Vitaceae</taxon>
        <taxon>Viteae</taxon>
        <taxon>Vitis</taxon>
    </lineage>
</organism>
<keyword evidence="4 14" id="KW-0812">Transmembrane</keyword>
<keyword evidence="2" id="KW-0723">Serine/threonine-protein kinase</keyword>
<dbReference type="InterPro" id="IPR001245">
    <property type="entry name" value="Ser-Thr/Tyr_kinase_cat_dom"/>
</dbReference>
<keyword evidence="6 12" id="KW-0547">Nucleotide-binding</keyword>
<dbReference type="InterPro" id="IPR008271">
    <property type="entry name" value="Ser/Thr_kinase_AS"/>
</dbReference>
<evidence type="ECO:0000256" key="6">
    <source>
        <dbReference type="ARBA" id="ARBA00022741"/>
    </source>
</evidence>
<keyword evidence="11" id="KW-0325">Glycoprotein</keyword>
<dbReference type="InterPro" id="IPR017441">
    <property type="entry name" value="Protein_kinase_ATP_BS"/>
</dbReference>
<gene>
    <name evidence="16" type="ORF">PVL29_000022</name>
</gene>
<evidence type="ECO:0000313" key="16">
    <source>
        <dbReference type="EMBL" id="KAJ9707750.1"/>
    </source>
</evidence>
<name>A0AA39AIP3_VITRO</name>
<dbReference type="PROSITE" id="PS50011">
    <property type="entry name" value="PROTEIN_KINASE_DOM"/>
    <property type="match status" value="1"/>
</dbReference>
<evidence type="ECO:0000256" key="2">
    <source>
        <dbReference type="ARBA" id="ARBA00022527"/>
    </source>
</evidence>
<dbReference type="Pfam" id="PF12819">
    <property type="entry name" value="Malectin_like"/>
    <property type="match status" value="1"/>
</dbReference>
<evidence type="ECO:0000256" key="5">
    <source>
        <dbReference type="ARBA" id="ARBA00022729"/>
    </source>
</evidence>
<proteinExistence type="predicted"/>
<feature type="binding site" evidence="12">
    <location>
        <position position="567"/>
    </location>
    <ligand>
        <name>ATP</name>
        <dbReference type="ChEBI" id="CHEBI:30616"/>
    </ligand>
</feature>
<keyword evidence="5" id="KW-0732">Signal</keyword>
<reference evidence="16 17" key="1">
    <citation type="journal article" date="2023" name="BMC Biotechnol.">
        <title>Vitis rotundifolia cv Carlos genome sequencing.</title>
        <authorList>
            <person name="Huff M."/>
            <person name="Hulse-Kemp A."/>
            <person name="Scheffler B."/>
            <person name="Youngblood R."/>
            <person name="Simpson S."/>
            <person name="Babiker E."/>
            <person name="Staton M."/>
        </authorList>
    </citation>
    <scope>NUCLEOTIDE SEQUENCE [LARGE SCALE GENOMIC DNA]</scope>
    <source>
        <tissue evidence="16">Leaf</tissue>
    </source>
</reference>
<dbReference type="InterPro" id="IPR024788">
    <property type="entry name" value="Malectin-like_Carb-bd_dom"/>
</dbReference>
<dbReference type="FunFam" id="3.30.200.20:FF:000645">
    <property type="entry name" value="Receptor-like protein kinase FERONIA"/>
    <property type="match status" value="1"/>
</dbReference>
<dbReference type="FunFam" id="2.60.120.430:FF:000003">
    <property type="entry name" value="FERONIA receptor-like kinase"/>
    <property type="match status" value="1"/>
</dbReference>
<dbReference type="PANTHER" id="PTHR34590:SF5">
    <property type="entry name" value="OS04G0586500 PROTEIN"/>
    <property type="match status" value="1"/>
</dbReference>
<dbReference type="GO" id="GO:0004714">
    <property type="term" value="F:transmembrane receptor protein tyrosine kinase activity"/>
    <property type="evidence" value="ECO:0007669"/>
    <property type="project" value="InterPro"/>
</dbReference>
<dbReference type="GO" id="GO:0016020">
    <property type="term" value="C:membrane"/>
    <property type="evidence" value="ECO:0007669"/>
    <property type="project" value="UniProtKB-SubCell"/>
</dbReference>
<dbReference type="FunFam" id="1.10.510.10:FF:000252">
    <property type="entry name" value="Receptor-like protein kinase FERONIA"/>
    <property type="match status" value="1"/>
</dbReference>
<protein>
    <recommendedName>
        <fullName evidence="15">Protein kinase domain-containing protein</fullName>
    </recommendedName>
</protein>
<evidence type="ECO:0000256" key="3">
    <source>
        <dbReference type="ARBA" id="ARBA00022679"/>
    </source>
</evidence>
<evidence type="ECO:0000256" key="14">
    <source>
        <dbReference type="SAM" id="Phobius"/>
    </source>
</evidence>
<dbReference type="InterPro" id="IPR045272">
    <property type="entry name" value="ANXUR1/2-like"/>
</dbReference>
<evidence type="ECO:0000256" key="13">
    <source>
        <dbReference type="SAM" id="MobiDB-lite"/>
    </source>
</evidence>
<dbReference type="InterPro" id="IPR019794">
    <property type="entry name" value="Peroxidases_AS"/>
</dbReference>
<feature type="transmembrane region" description="Helical" evidence="14">
    <location>
        <begin position="458"/>
        <end position="480"/>
    </location>
</feature>
<dbReference type="SMART" id="SM00220">
    <property type="entry name" value="S_TKc"/>
    <property type="match status" value="1"/>
</dbReference>
<dbReference type="Gene3D" id="1.10.510.10">
    <property type="entry name" value="Transferase(Phosphotransferase) domain 1"/>
    <property type="match status" value="1"/>
</dbReference>
<dbReference type="GO" id="GO:0004601">
    <property type="term" value="F:peroxidase activity"/>
    <property type="evidence" value="ECO:0007669"/>
    <property type="project" value="InterPro"/>
</dbReference>
<dbReference type="Gene3D" id="3.30.200.20">
    <property type="entry name" value="Phosphorylase Kinase, domain 1"/>
    <property type="match status" value="1"/>
</dbReference>
<keyword evidence="8 12" id="KW-0067">ATP-binding</keyword>
<dbReference type="GO" id="GO:0010038">
    <property type="term" value="P:response to metal ion"/>
    <property type="evidence" value="ECO:0007669"/>
    <property type="project" value="UniProtKB-ARBA"/>
</dbReference>
<dbReference type="AlphaFoldDB" id="A0AA39AIP3"/>
<evidence type="ECO:0000259" key="15">
    <source>
        <dbReference type="PROSITE" id="PS50011"/>
    </source>
</evidence>
<feature type="domain" description="Protein kinase" evidence="15">
    <location>
        <begin position="538"/>
        <end position="813"/>
    </location>
</feature>
<dbReference type="GO" id="GO:0005524">
    <property type="term" value="F:ATP binding"/>
    <property type="evidence" value="ECO:0007669"/>
    <property type="project" value="UniProtKB-UniRule"/>
</dbReference>
<evidence type="ECO:0000256" key="11">
    <source>
        <dbReference type="ARBA" id="ARBA00023180"/>
    </source>
</evidence>
<dbReference type="Proteomes" id="UP001168098">
    <property type="component" value="Unassembled WGS sequence"/>
</dbReference>
<comment type="subcellular location">
    <subcellularLocation>
        <location evidence="1">Membrane</location>
        <topology evidence="1">Single-pass type I membrane protein</topology>
    </subcellularLocation>
</comment>
<keyword evidence="7" id="KW-0418">Kinase</keyword>
<comment type="caution">
    <text evidence="16">The sequence shown here is derived from an EMBL/GenBank/DDBJ whole genome shotgun (WGS) entry which is preliminary data.</text>
</comment>
<dbReference type="InterPro" id="IPR011009">
    <property type="entry name" value="Kinase-like_dom_sf"/>
</dbReference>
<sequence length="866" mass="95488">MSPPKCSTSAMNNTDTTLVLFRILASIHAISIVITVTASSPPYTPVENIALDCGSHGHGTAPDGRKWTSDTGSKFIYSQLNASSISMASTQDSVPLVPYMTARIFTSQFTYAFPVSPGPKFLRLHFHPASYSNLDPSHAFFSVTANQYTLLHNFSAWLTAGFLDQTHFSKEYCVWVSSEQLLNLTFAPVAGAFAFVNGIEVVSMPTDLYLKGEDISIAGQSQPFTINNGTALEMVYRLNVDGQAISAVDDTGMFREWSQDDSFIFGPAAGQDPFHLTIKIKFTKFPPYTAPEILYRTARSMGTNGNVNENYNLTWKFPVDSGFYYLVRLHFCEIAPEITGINQRVFEIFLNNQTADDQMDIMVYADGIGVPIYREFVVMVPEAGGGRQELWLALHPNTRARAKYSDALLNGLEIFKLNASDGNLAGPNPNPKHKSKAGVDQIEPFQTADRRNKVRKQFILAGVVVGGVVAVALILFYFILRRLRAKKARTASTSRGTSWWAPFSQSGAESTRTRNKPRPSELCRHFSLEEMLSATNDFSDDFLIGVGGFGNVYRGAIHGGATPVAVKRLNPTSQQGTREFRTEIEMLSQLRHLHLVSLIGYCTEQGEMILVYDFMANGALRDHLYGTDNPPLPWKKRLEICIGAAKGLHHLHTGAKHRIIHRDVKTANILLDENWVAKVSDFGLSKLGPAGGSESHVSTVVKGSFGYIDPEYYLLQRLTDKSDVYSFGVVLFEVLCGRPPVEKHLEGIEASLVEWGKAHHKSGRLEEIVDNRVRNEIGAECLRKFGEIATSCVGDRGTERPAMGDVMWGLEFAMQLQKKSGEVGEIEEGLEGERRWNGDGGGGGGGESTLGMSGDVFSEIRNPQGR</sequence>
<evidence type="ECO:0000256" key="8">
    <source>
        <dbReference type="ARBA" id="ARBA00022840"/>
    </source>
</evidence>
<dbReference type="Pfam" id="PF07714">
    <property type="entry name" value="PK_Tyr_Ser-Thr"/>
    <property type="match status" value="1"/>
</dbReference>
<evidence type="ECO:0000256" key="1">
    <source>
        <dbReference type="ARBA" id="ARBA00004479"/>
    </source>
</evidence>
<keyword evidence="17" id="KW-1185">Reference proteome</keyword>
<dbReference type="CDD" id="cd14066">
    <property type="entry name" value="STKc_IRAK"/>
    <property type="match status" value="1"/>
</dbReference>
<dbReference type="PROSITE" id="PS00108">
    <property type="entry name" value="PROTEIN_KINASE_ST"/>
    <property type="match status" value="1"/>
</dbReference>
<accession>A0AA39AIP3</accession>
<dbReference type="PANTHER" id="PTHR34590">
    <property type="entry name" value="OS03G0124300 PROTEIN-RELATED"/>
    <property type="match status" value="1"/>
</dbReference>
<evidence type="ECO:0000256" key="4">
    <source>
        <dbReference type="ARBA" id="ARBA00022692"/>
    </source>
</evidence>
<dbReference type="PROSITE" id="PS00436">
    <property type="entry name" value="PEROXIDASE_2"/>
    <property type="match status" value="1"/>
</dbReference>
<keyword evidence="9 14" id="KW-1133">Transmembrane helix</keyword>
<dbReference type="EMBL" id="JARBHA010000001">
    <property type="protein sequence ID" value="KAJ9707750.1"/>
    <property type="molecule type" value="Genomic_DNA"/>
</dbReference>